<dbReference type="Proteomes" id="UP000266841">
    <property type="component" value="Unassembled WGS sequence"/>
</dbReference>
<evidence type="ECO:0000313" key="4">
    <source>
        <dbReference type="Proteomes" id="UP000266841"/>
    </source>
</evidence>
<name>K0T5J0_THAOC</name>
<dbReference type="InterPro" id="IPR036397">
    <property type="entry name" value="RNaseH_sf"/>
</dbReference>
<dbReference type="GO" id="GO:0003676">
    <property type="term" value="F:nucleic acid binding"/>
    <property type="evidence" value="ECO:0007669"/>
    <property type="project" value="InterPro"/>
</dbReference>
<dbReference type="SUPFAM" id="SSF56672">
    <property type="entry name" value="DNA/RNA polymerases"/>
    <property type="match status" value="1"/>
</dbReference>
<sequence length="2212" mass="248438">MNNQHNYNFLAFPFNIADPANAPQRNNALFLAQVIGLNLQGQLQTTMAYIPALMTIRNLGDTMQGELDDAMETYNRAHMRISYALTLNVGHMSDLRGYLHVANDLRFTGVGLENYDPNAITRARIDAAKQDLQFMGELKKQTTLPKISMPYKTGPEFMAFEMELRRVLGMSVGAFDKPIIWALSVSADTVPEGRKKTLDSNMIYDLLAVAILANPEASSIVAFYQAERNGLGLLKYIVEQNNNAAGLATSLALLRKETEKIYDGKSRTFRHGKFTQNWRLLYFFLEKDGKNKVSFEIKKDDFCKRIQVDGSYKQFYADLALARRQAVNFEGFLGEFSALAVRHNVEKDVGAAHEYKRTVAETDTQRERGDPKKPGYLYPEDIKRILEGSPKVKHLIQEDGRVNTQSLDWEEIKRDEKLCRAIKLNNAHIRRKTQAHKRRGGGGGGGRGRFETTAKRYIREVIAELGKDDKASGAEGASEDKGGEKNNQSGLAHARGRTRTSAQAAPHGGFCGGAATGARDHLLLLLHSVGQTKAKLCHTYLHEEHSATAKMGASKACTIVSMDGDVEYDIFIDVDEHEEQRHGRRQAKPGVKWLACFIVLIMTVAGLWQLVHTLVSNVLPQPVAEHVAGRHLPGMFGLLTESETLETVSDALTRGYGRNFISNLRAFGFSTVLIANMEGLYDAMVEVGRVTVIQANIEGKLFESRTIQAAHRWFNTAVVTGADATPSLFPGTVALDDGIDNDILHIFRDTILWRQVQIAGTATQQFDLARYRVQPGSTEAIRLVQPTRIREETRLVEGITSGSREVSRESKRMKVSEVSTGHGKSAKCEIDSRADTTCCGANFWLETKTGMTCSVQGFSGELGSIKDIPVATCMTALDHPDGQTYILVFHEALYFGDKLDHSLINPNQVRNNGVPLWDNAFDTQRPLGIEPNGKGLIPFDSEGTTIFFETRFPSQDEVKNCEHIVMTSDIKWDPQEVKLPGKGDGWINEHNPFSRHTVNRFAAAVNLDVRKGLNRDALTYESDFLLSEMSEPYVEQELRERCIQTVRVFDGDLATASGDHVVTACQVASQTRHSRVTPERTAVIFGTSNSKANDILAKTTQNGVREAVHPISRRYKSMTNIERRRIDAKMGMDFIHSRIKSIDGKTGFFIIGYGQYVEVYPAERNNNACAGDALTEFCHSVGAPESIKTDQHGCFEKPDGRFKEVMSRNHIVHRRSEKQREGQLHMIDNPTCRLKSKWQVLKSTRNIPTRMWSFAIKHLAALHNCTPQQNGRTGRELVTGQTPDISNLLDFQFWDPVWYWVRKHPSVSDDARKLARFIGIANNHGELLNYWLIPESGVPITDSSVQHVTAEDLRNDAIKSQLDKLDSALAERLNDQNFIIEPTGAISQFGTLEDVFGTPEESHPNGDKNTPSKEQYNCPEELPDADDVDKADPLRGATVLLEDTRESRGNLATVVRQSTDPTTGRPVGRRNDNPSLDTRQYEVAMPGGTTMALTANQIAANLWEQVDVDGQRYKVIKEIVDHRANHEAIRAGCTDAFEEAPNGSKQPTETTKGWELQVELNNGELIWVKLKDLKHSNPVELAEYAYDNRLLEEPAFKWWAEKVVRQRNRIVCKMQNKYWRTTHKNGVELPKSAKHALEIDRRNGDHCWRDAICKEMNKACVAYQVVENVSVEEARRGKAPLIGHQEIKCHLIFDVKMDFTRKARFVAGGHMTETPASLTYSSVVSRESVRIAFAIAAVNKLKCLSCDIGNAYLNAECREKIWFVAGPECGDAEGKVCKLVRALYGLKSSGASWRAMFSDFVKKVLKFEPSVIDPDVYLRRSPRADGTGDYYEYLLVYVDDILVFSEKPGAVMELIAQEFTLKDKPREPDIFLGAGVSKFELRGDDYLGLTPGQAGLECWSMESSHYVKNAVQVVKDMLEGEGRGLISRKNRNRHASPLHVEYKPELDVTPECDDEHASRYRQIIGILRWSVEIGRLDILYEVSLMSQYQANPREGHLEALYLIVHYLEKQPVRRMVFDPVWIDKSRVNFNDEADWQAFYGDIKEEDPPRMPEPLGPEVQTSCYVDANHAGNVVTRRSHTGINWFLNRSPITSVSRRQNTCEAATFNAELVALRTARDLTAALRLKLKSFGVRLQGPTDMHCDNQGVCCNVMVPESTLSKKHNAINYHVVREAVAMGMIRVCKEDTITNNADAHTKLMHYDKKDKLLGFLQIK</sequence>
<dbReference type="InterPro" id="IPR043502">
    <property type="entry name" value="DNA/RNA_pol_sf"/>
</dbReference>
<dbReference type="PANTHER" id="PTHR11439">
    <property type="entry name" value="GAG-POL-RELATED RETROTRANSPOSON"/>
    <property type="match status" value="1"/>
</dbReference>
<dbReference type="InterPro" id="IPR013103">
    <property type="entry name" value="RVT_2"/>
</dbReference>
<dbReference type="CDD" id="cd09272">
    <property type="entry name" value="RNase_HI_RT_Ty1"/>
    <property type="match status" value="1"/>
</dbReference>
<gene>
    <name evidence="3" type="ORF">THAOC_10228</name>
</gene>
<dbReference type="OMA" id="MAFEMEL"/>
<feature type="region of interest" description="Disordered" evidence="1">
    <location>
        <begin position="1445"/>
        <end position="1478"/>
    </location>
</feature>
<reference evidence="3 4" key="1">
    <citation type="journal article" date="2012" name="Genome Biol.">
        <title>Genome and low-iron response of an oceanic diatom adapted to chronic iron limitation.</title>
        <authorList>
            <person name="Lommer M."/>
            <person name="Specht M."/>
            <person name="Roy A.S."/>
            <person name="Kraemer L."/>
            <person name="Andreson R."/>
            <person name="Gutowska M.A."/>
            <person name="Wolf J."/>
            <person name="Bergner S.V."/>
            <person name="Schilhabel M.B."/>
            <person name="Klostermeier U.C."/>
            <person name="Beiko R.G."/>
            <person name="Rosenstiel P."/>
            <person name="Hippler M."/>
            <person name="Laroche J."/>
        </authorList>
    </citation>
    <scope>NUCLEOTIDE SEQUENCE [LARGE SCALE GENOMIC DNA]</scope>
    <source>
        <strain evidence="3 4">CCMP1005</strain>
    </source>
</reference>
<feature type="region of interest" description="Disordered" evidence="1">
    <location>
        <begin position="468"/>
        <end position="505"/>
    </location>
</feature>
<comment type="caution">
    <text evidence="3">The sequence shown here is derived from an EMBL/GenBank/DDBJ whole genome shotgun (WGS) entry which is preliminary data.</text>
</comment>
<evidence type="ECO:0000256" key="1">
    <source>
        <dbReference type="SAM" id="MobiDB-lite"/>
    </source>
</evidence>
<evidence type="ECO:0000313" key="3">
    <source>
        <dbReference type="EMBL" id="EJK68581.1"/>
    </source>
</evidence>
<keyword evidence="4" id="KW-1185">Reference proteome</keyword>
<dbReference type="Gene3D" id="3.30.420.10">
    <property type="entry name" value="Ribonuclease H-like superfamily/Ribonuclease H"/>
    <property type="match status" value="1"/>
</dbReference>
<feature type="compositionally biased region" description="Basic and acidic residues" evidence="1">
    <location>
        <begin position="468"/>
        <end position="484"/>
    </location>
</feature>
<evidence type="ECO:0000259" key="2">
    <source>
        <dbReference type="Pfam" id="PF07727"/>
    </source>
</evidence>
<accession>K0T5J0</accession>
<feature type="region of interest" description="Disordered" evidence="1">
    <location>
        <begin position="429"/>
        <end position="451"/>
    </location>
</feature>
<feature type="domain" description="Reverse transcriptase Ty1/copia-type" evidence="2">
    <location>
        <begin position="1688"/>
        <end position="1864"/>
    </location>
</feature>
<feature type="compositionally biased region" description="Basic residues" evidence="1">
    <location>
        <begin position="429"/>
        <end position="440"/>
    </location>
</feature>
<dbReference type="OrthoDB" id="420989at2759"/>
<dbReference type="Pfam" id="PF07727">
    <property type="entry name" value="RVT_2"/>
    <property type="match status" value="1"/>
</dbReference>
<dbReference type="PANTHER" id="PTHR11439:SF463">
    <property type="entry name" value="REVERSE TRANSCRIPTASE TY1_COPIA-TYPE DOMAIN-CONTAINING PROTEIN"/>
    <property type="match status" value="1"/>
</dbReference>
<organism evidence="3 4">
    <name type="scientific">Thalassiosira oceanica</name>
    <name type="common">Marine diatom</name>
    <dbReference type="NCBI Taxonomy" id="159749"/>
    <lineage>
        <taxon>Eukaryota</taxon>
        <taxon>Sar</taxon>
        <taxon>Stramenopiles</taxon>
        <taxon>Ochrophyta</taxon>
        <taxon>Bacillariophyta</taxon>
        <taxon>Coscinodiscophyceae</taxon>
        <taxon>Thalassiosirophycidae</taxon>
        <taxon>Thalassiosirales</taxon>
        <taxon>Thalassiosiraceae</taxon>
        <taxon>Thalassiosira</taxon>
    </lineage>
</organism>
<proteinExistence type="predicted"/>
<protein>
    <recommendedName>
        <fullName evidence="2">Reverse transcriptase Ty1/copia-type domain-containing protein</fullName>
    </recommendedName>
</protein>
<dbReference type="eggNOG" id="KOG0017">
    <property type="taxonomic scope" value="Eukaryota"/>
</dbReference>
<feature type="region of interest" description="Disordered" evidence="1">
    <location>
        <begin position="1395"/>
        <end position="1431"/>
    </location>
</feature>
<dbReference type="EMBL" id="AGNL01011130">
    <property type="protein sequence ID" value="EJK68581.1"/>
    <property type="molecule type" value="Genomic_DNA"/>
</dbReference>